<dbReference type="InterPro" id="IPR011990">
    <property type="entry name" value="TPR-like_helical_dom_sf"/>
</dbReference>
<accession>A0ABR7SYX2</accession>
<dbReference type="SUPFAM" id="SSF48452">
    <property type="entry name" value="TPR-like"/>
    <property type="match status" value="1"/>
</dbReference>
<protein>
    <submittedName>
        <fullName evidence="2">Glycosyltransferase</fullName>
    </submittedName>
</protein>
<organism evidence="2 3">
    <name type="scientific">Heliobacterium chlorum</name>
    <dbReference type="NCBI Taxonomy" id="2698"/>
    <lineage>
        <taxon>Bacteria</taxon>
        <taxon>Bacillati</taxon>
        <taxon>Bacillota</taxon>
        <taxon>Clostridia</taxon>
        <taxon>Eubacteriales</taxon>
        <taxon>Heliobacteriaceae</taxon>
        <taxon>Heliobacterium</taxon>
    </lineage>
</organism>
<dbReference type="Gene3D" id="1.25.40.10">
    <property type="entry name" value="Tetratricopeptide repeat domain"/>
    <property type="match status" value="1"/>
</dbReference>
<evidence type="ECO:0000313" key="3">
    <source>
        <dbReference type="Proteomes" id="UP000617402"/>
    </source>
</evidence>
<proteinExistence type="predicted"/>
<dbReference type="SMART" id="SM00028">
    <property type="entry name" value="TPR"/>
    <property type="match status" value="2"/>
</dbReference>
<feature type="domain" description="Spore protein YkvP/CgeB glycosyl transferase-like" evidence="1">
    <location>
        <begin position="153"/>
        <end position="291"/>
    </location>
</feature>
<dbReference type="Pfam" id="PF14559">
    <property type="entry name" value="TPR_19"/>
    <property type="match status" value="1"/>
</dbReference>
<dbReference type="Pfam" id="PF13524">
    <property type="entry name" value="Glyco_trans_1_2"/>
    <property type="match status" value="1"/>
</dbReference>
<dbReference type="RefSeq" id="WP_188038871.1">
    <property type="nucleotide sequence ID" value="NZ_JACVHF010000002.1"/>
</dbReference>
<sequence>MNQAINDMKILCIHFSDTFAKAFFGEYFDENRYITVSWKEDGRIQMSSDCFTMEQLEQKLPQGWHPELIFVWSPEFYANPIGLFEQDAPVIALVSDWNLGYSTLVKTLHLYDYVFMDKEGTRHFRSLGFDHVSYSPLYSFEPQVHFDNGKDERDIDVSLVGNINHEVQYDRSFWLKALCDLRKEGINVRILSGLFGEEYNDILNRSKIVFNRSIRSEMNLRCYEAPRAGAVLMVEEENSEVDEHLEPFQEYVSYRRDNFVELIKRFLTDESKRKDMAQRAQIKITAKDSYTCHFKKIIDILEQAGFLGRYQKKTVTVTGDEVLQMQARQVFNATYGEFHSLLGRLITLHDQQWPDDSTAWWLNMRACAQMLNLLEKNLEPEAKNRQFQRILSDWQQAAIIDENVFVPLFNLFWVLATFQNYRLVLDIFSDIRQRCLTASPESFEGIFFPRKYDDFRVERERILFSSPIESIVHSRLTNHILSELYEQKGKAHQGLDEREEAIEALEASIGLRSTNVQARYILARILLEKEEIEQAEKHLKMTLYYAPFFFPAVRDLCNLYEVLGEGNAAYSLAKEYMHVIEAMPCYRGWEEHLRKYLSHQNLAG</sequence>
<name>A0ABR7SYX2_HELCL</name>
<gene>
    <name evidence="2" type="ORF">H1S01_04325</name>
</gene>
<dbReference type="InterPro" id="IPR019734">
    <property type="entry name" value="TPR_rpt"/>
</dbReference>
<dbReference type="Proteomes" id="UP000617402">
    <property type="component" value="Unassembled WGS sequence"/>
</dbReference>
<reference evidence="2 3" key="1">
    <citation type="submission" date="2020-07" db="EMBL/GenBank/DDBJ databases">
        <title>Draft whole-genome sequence of Heliobacterium chlorum DSM 3682, type strain.</title>
        <authorList>
            <person name="Kyndt J.A."/>
            <person name="Meyer T.E."/>
            <person name="Imhoff J.F."/>
        </authorList>
    </citation>
    <scope>NUCLEOTIDE SEQUENCE [LARGE SCALE GENOMIC DNA]</scope>
    <source>
        <strain evidence="2 3">DSM 3682</strain>
    </source>
</reference>
<keyword evidence="3" id="KW-1185">Reference proteome</keyword>
<dbReference type="InterPro" id="IPR055259">
    <property type="entry name" value="YkvP/CgeB_Glyco_trans-like"/>
</dbReference>
<dbReference type="EMBL" id="JACVHF010000002">
    <property type="protein sequence ID" value="MBC9783738.1"/>
    <property type="molecule type" value="Genomic_DNA"/>
</dbReference>
<comment type="caution">
    <text evidence="2">The sequence shown here is derived from an EMBL/GenBank/DDBJ whole genome shotgun (WGS) entry which is preliminary data.</text>
</comment>
<evidence type="ECO:0000313" key="2">
    <source>
        <dbReference type="EMBL" id="MBC9783738.1"/>
    </source>
</evidence>
<evidence type="ECO:0000259" key="1">
    <source>
        <dbReference type="Pfam" id="PF13524"/>
    </source>
</evidence>